<reference evidence="3" key="1">
    <citation type="journal article" date="2016" name="Genome Announc.">
        <title>Draft Genome Sequences of Methanobrevibacter curvatus DSM11111, Methanobrevibacter cuticularis DSM11139, Methanobrevibacter filiformis DSM11501, and Methanobrevibacter oralis DSM7256.</title>
        <authorList>
            <person name="Poehlein A."/>
            <person name="Seedorf H."/>
        </authorList>
    </citation>
    <scope>NUCLEOTIDE SEQUENCE [LARGE SCALE GENOMIC DNA]</scope>
    <source>
        <strain evidence="3">DSM 7256 / JCM 30027 / ZR</strain>
    </source>
</reference>
<evidence type="ECO:0000313" key="2">
    <source>
        <dbReference type="EMBL" id="KZX11378.1"/>
    </source>
</evidence>
<keyword evidence="3" id="KW-1185">Reference proteome</keyword>
<gene>
    <name evidence="2" type="ORF">MBORA_16230</name>
</gene>
<proteinExistence type="predicted"/>
<dbReference type="EMBL" id="LWMU01000092">
    <property type="protein sequence ID" value="KZX11378.1"/>
    <property type="molecule type" value="Genomic_DNA"/>
</dbReference>
<dbReference type="STRING" id="66851.MBORA_16230"/>
<dbReference type="InterPro" id="IPR002931">
    <property type="entry name" value="Transglutaminase-like"/>
</dbReference>
<dbReference type="RefSeq" id="WP_063720514.1">
    <property type="nucleotide sequence ID" value="NZ_LT985167.1"/>
</dbReference>
<dbReference type="Pfam" id="PF01841">
    <property type="entry name" value="Transglut_core"/>
    <property type="match status" value="1"/>
</dbReference>
<name>A0A165ZZM2_METOA</name>
<dbReference type="AlphaFoldDB" id="A0A165ZZM2"/>
<sequence length="304" mass="34072">MTKIVRSGLEVYKTKDSNKEEITKKEDSEGFVFQNGTATEISYYADMYENSFEYDYEDISSNAQVSFPNVDSSKFYKGKRVCLKKAYNPKKWGDLKNCLTGFITEQTYSMDKVELKISGMTKLLEKKYEFNFTKTKRSIVVKKIIETAGLKANVNVKGLKDDVIDYTNVSSSSSTGSSGDADIDAKVKEIIGNETDELKKAKLIHQWLSTHNKYKGYECSQKSTPGECLKSLKNNCADTSRLTCAMFKSAGLNATIIHGAYHFWTVVTIKGKEYASDATHNGRPFNKVWKGLSTGKKCGDTPDC</sequence>
<comment type="caution">
    <text evidence="2">The sequence shown here is derived from an EMBL/GenBank/DDBJ whole genome shotgun (WGS) entry which is preliminary data.</text>
</comment>
<dbReference type="PATRIC" id="fig|66851.6.peg.1762"/>
<feature type="domain" description="Transglutaminase-like" evidence="1">
    <location>
        <begin position="187"/>
        <end position="262"/>
    </location>
</feature>
<dbReference type="SUPFAM" id="SSF54001">
    <property type="entry name" value="Cysteine proteinases"/>
    <property type="match status" value="1"/>
</dbReference>
<accession>A0A165ZZM2</accession>
<dbReference type="Proteomes" id="UP000077428">
    <property type="component" value="Unassembled WGS sequence"/>
</dbReference>
<evidence type="ECO:0000313" key="3">
    <source>
        <dbReference type="Proteomes" id="UP000077428"/>
    </source>
</evidence>
<organism evidence="2 3">
    <name type="scientific">Methanobrevibacter oralis</name>
    <dbReference type="NCBI Taxonomy" id="66851"/>
    <lineage>
        <taxon>Archaea</taxon>
        <taxon>Methanobacteriati</taxon>
        <taxon>Methanobacteriota</taxon>
        <taxon>Methanomada group</taxon>
        <taxon>Methanobacteria</taxon>
        <taxon>Methanobacteriales</taxon>
        <taxon>Methanobacteriaceae</taxon>
        <taxon>Methanobrevibacter</taxon>
    </lineage>
</organism>
<evidence type="ECO:0000259" key="1">
    <source>
        <dbReference type="Pfam" id="PF01841"/>
    </source>
</evidence>
<dbReference type="Gene3D" id="3.10.620.30">
    <property type="match status" value="1"/>
</dbReference>
<dbReference type="InterPro" id="IPR038765">
    <property type="entry name" value="Papain-like_cys_pep_sf"/>
</dbReference>
<protein>
    <submittedName>
        <fullName evidence="2">Transglutaminase-like superfamily protein</fullName>
    </submittedName>
</protein>